<name>A0A1Q8YME8_9ENTR</name>
<evidence type="ECO:0000256" key="5">
    <source>
        <dbReference type="ARBA" id="ARBA00023139"/>
    </source>
</evidence>
<dbReference type="Gene3D" id="3.40.190.10">
    <property type="entry name" value="Periplasmic binding protein-like II"/>
    <property type="match status" value="2"/>
</dbReference>
<evidence type="ECO:0000256" key="4">
    <source>
        <dbReference type="ARBA" id="ARBA00023136"/>
    </source>
</evidence>
<dbReference type="PANTHER" id="PTHR30429">
    <property type="entry name" value="D-METHIONINE-BINDING LIPOPROTEIN METQ"/>
    <property type="match status" value="1"/>
</dbReference>
<dbReference type="GeneID" id="66559473"/>
<dbReference type="GO" id="GO:0016020">
    <property type="term" value="C:membrane"/>
    <property type="evidence" value="ECO:0007669"/>
    <property type="project" value="UniProtKB-SubCell"/>
</dbReference>
<keyword evidence="3" id="KW-0732">Signal</keyword>
<dbReference type="SUPFAM" id="SSF53850">
    <property type="entry name" value="Periplasmic binding protein-like II"/>
    <property type="match status" value="1"/>
</dbReference>
<comment type="caution">
    <text evidence="7">The sequence shown here is derived from an EMBL/GenBank/DDBJ whole genome shotgun (WGS) entry which is preliminary data.</text>
</comment>
<evidence type="ECO:0000256" key="6">
    <source>
        <dbReference type="ARBA" id="ARBA00023288"/>
    </source>
</evidence>
<evidence type="ECO:0000313" key="7">
    <source>
        <dbReference type="EMBL" id="PLM51801.1"/>
    </source>
</evidence>
<dbReference type="InterPro" id="IPR004872">
    <property type="entry name" value="Lipoprotein_NlpA"/>
</dbReference>
<dbReference type="RefSeq" id="WP_047723710.1">
    <property type="nucleotide sequence ID" value="NZ_AP022547.1"/>
</dbReference>
<dbReference type="Pfam" id="PF03180">
    <property type="entry name" value="Lipoprotein_9"/>
    <property type="match status" value="1"/>
</dbReference>
<keyword evidence="5" id="KW-0564">Palmitate</keyword>
<gene>
    <name evidence="7" type="ORF">CWM85_28065</name>
</gene>
<dbReference type="PANTHER" id="PTHR30429:SF0">
    <property type="entry name" value="METHIONINE-BINDING LIPOPROTEIN METQ"/>
    <property type="match status" value="1"/>
</dbReference>
<dbReference type="Proteomes" id="UP000234661">
    <property type="component" value="Unassembled WGS sequence"/>
</dbReference>
<evidence type="ECO:0000256" key="3">
    <source>
        <dbReference type="ARBA" id="ARBA00022729"/>
    </source>
</evidence>
<evidence type="ECO:0000313" key="8">
    <source>
        <dbReference type="Proteomes" id="UP000234661"/>
    </source>
</evidence>
<reference evidence="7 8" key="2">
    <citation type="submission" date="2018-01" db="EMBL/GenBank/DDBJ databases">
        <title>Genomic study of Klebsiella pneumoniae.</title>
        <authorList>
            <person name="Yang Y."/>
            <person name="Bicalho R."/>
        </authorList>
    </citation>
    <scope>NUCLEOTIDE SEQUENCE [LARGE SCALE GENOMIC DNA]</scope>
    <source>
        <strain evidence="7 8">A2</strain>
    </source>
</reference>
<evidence type="ECO:0000256" key="2">
    <source>
        <dbReference type="ARBA" id="ARBA00008973"/>
    </source>
</evidence>
<keyword evidence="6" id="KW-0449">Lipoprotein</keyword>
<accession>A0A1Q8YME8</accession>
<sequence length="258" mass="28426">MKKTILAAGLLALFSLSASANETLTVGATPVPHAEILEFVKPELAKQGVVLKIKVFNDFIQPNQQLAEKNLDANYYQYRPFLDNYNQTRHTHLLPVVGVHIEPFGAYSSKYKTLKEVPDGATVAIPNDPVNTGRALVMLSNAGLITLKNPQDPQSATKDITANPHHFKIRELEGAMLARAVNQVDLAFIFANYALEAGIDTDKALLVEKGSDLYVEYLVARPDNINDPGIQKLAKALNSDRVRSFILTRYKGKILPGF</sequence>
<dbReference type="AlphaFoldDB" id="A0A1Q8YME8"/>
<comment type="similarity">
    <text evidence="2">Belongs to the NlpA lipoprotein family.</text>
</comment>
<keyword evidence="4" id="KW-0472">Membrane</keyword>
<evidence type="ECO:0000256" key="1">
    <source>
        <dbReference type="ARBA" id="ARBA00004635"/>
    </source>
</evidence>
<protein>
    <submittedName>
        <fullName evidence="7">Methionine ABC transporter substrate-binding protein</fullName>
    </submittedName>
</protein>
<comment type="subcellular location">
    <subcellularLocation>
        <location evidence="1">Membrane</location>
        <topology evidence="1">Lipid-anchor</topology>
    </subcellularLocation>
</comment>
<reference evidence="7 8" key="1">
    <citation type="submission" date="2017-11" db="EMBL/GenBank/DDBJ databases">
        <authorList>
            <person name="Han C.G."/>
        </authorList>
    </citation>
    <scope>NUCLEOTIDE SEQUENCE [LARGE SCALE GENOMIC DNA]</scope>
    <source>
        <strain evidence="7 8">A2</strain>
    </source>
</reference>
<dbReference type="EMBL" id="PIET01001217">
    <property type="protein sequence ID" value="PLM51801.1"/>
    <property type="molecule type" value="Genomic_DNA"/>
</dbReference>
<proteinExistence type="inferred from homology"/>
<organism evidence="7 8">
    <name type="scientific">Klebsiella michiganensis</name>
    <dbReference type="NCBI Taxonomy" id="1134687"/>
    <lineage>
        <taxon>Bacteria</taxon>
        <taxon>Pseudomonadati</taxon>
        <taxon>Pseudomonadota</taxon>
        <taxon>Gammaproteobacteria</taxon>
        <taxon>Enterobacterales</taxon>
        <taxon>Enterobacteriaceae</taxon>
        <taxon>Klebsiella/Raoultella group</taxon>
        <taxon>Klebsiella</taxon>
    </lineage>
</organism>
<dbReference type="PIRSF" id="PIRSF002854">
    <property type="entry name" value="MetQ"/>
    <property type="match status" value="1"/>
</dbReference>
<dbReference type="CDD" id="cd13597">
    <property type="entry name" value="PBP2_lipoprotein_Tp32"/>
    <property type="match status" value="1"/>
</dbReference>